<sequence length="187" mass="20614">MKNTMKFRQYDSSEIETITQLFTQTFTNSEGENEGKTVGKLANDLLTTTDSDKLLCFVAEDDASESDSTIVGAIIFTPLSFDDETKAYLLSPVAVSTQVQKRGIGQKLINFGLDALKEQGVELAVTYGDPSYYSRVGFEQITVEQIPAPFELSYPHGWIAQSLTGSEIKVTSEQSSCVQALAHAEYW</sequence>
<name>A0A2N7K0L4_9VIBR</name>
<dbReference type="SUPFAM" id="SSF55729">
    <property type="entry name" value="Acyl-CoA N-acyltransferases (Nat)"/>
    <property type="match status" value="1"/>
</dbReference>
<evidence type="ECO:0000313" key="2">
    <source>
        <dbReference type="EMBL" id="PMM66697.1"/>
    </source>
</evidence>
<organism evidence="2 3">
    <name type="scientific">Vibrio lentus</name>
    <dbReference type="NCBI Taxonomy" id="136468"/>
    <lineage>
        <taxon>Bacteria</taxon>
        <taxon>Pseudomonadati</taxon>
        <taxon>Pseudomonadota</taxon>
        <taxon>Gammaproteobacteria</taxon>
        <taxon>Vibrionales</taxon>
        <taxon>Vibrionaceae</taxon>
        <taxon>Vibrio</taxon>
    </lineage>
</organism>
<dbReference type="CDD" id="cd04301">
    <property type="entry name" value="NAT_SF"/>
    <property type="match status" value="1"/>
</dbReference>
<dbReference type="PROSITE" id="PS51186">
    <property type="entry name" value="GNAT"/>
    <property type="match status" value="1"/>
</dbReference>
<dbReference type="AlphaFoldDB" id="A0A2N7K0L4"/>
<accession>A0A2N7K0L4</accession>
<dbReference type="InterPro" id="IPR000182">
    <property type="entry name" value="GNAT_dom"/>
</dbReference>
<evidence type="ECO:0000313" key="3">
    <source>
        <dbReference type="Proteomes" id="UP000235406"/>
    </source>
</evidence>
<proteinExistence type="predicted"/>
<dbReference type="InterPro" id="IPR016181">
    <property type="entry name" value="Acyl_CoA_acyltransferase"/>
</dbReference>
<protein>
    <submittedName>
        <fullName evidence="2">GNAT family N-acetyltransferase</fullName>
    </submittedName>
</protein>
<dbReference type="EMBL" id="MCZK01000144">
    <property type="protein sequence ID" value="PMM66697.1"/>
    <property type="molecule type" value="Genomic_DNA"/>
</dbReference>
<dbReference type="GO" id="GO:0016747">
    <property type="term" value="F:acyltransferase activity, transferring groups other than amino-acyl groups"/>
    <property type="evidence" value="ECO:0007669"/>
    <property type="project" value="InterPro"/>
</dbReference>
<feature type="domain" description="N-acetyltransferase" evidence="1">
    <location>
        <begin position="5"/>
        <end position="157"/>
    </location>
</feature>
<dbReference type="Pfam" id="PF13508">
    <property type="entry name" value="Acetyltransf_7"/>
    <property type="match status" value="1"/>
</dbReference>
<dbReference type="Proteomes" id="UP000235406">
    <property type="component" value="Unassembled WGS sequence"/>
</dbReference>
<reference evidence="3" key="1">
    <citation type="submission" date="2016-07" db="EMBL/GenBank/DDBJ databases">
        <title>Nontailed viruses are major unrecognized killers of bacteria in the ocean.</title>
        <authorList>
            <person name="Kauffman K."/>
            <person name="Hussain F."/>
            <person name="Yang J."/>
            <person name="Arevalo P."/>
            <person name="Brown J."/>
            <person name="Cutler M."/>
            <person name="Kelly L."/>
            <person name="Polz M.F."/>
        </authorList>
    </citation>
    <scope>NUCLEOTIDE SEQUENCE [LARGE SCALE GENOMIC DNA]</scope>
    <source>
        <strain evidence="3">10N.261.46.F8</strain>
    </source>
</reference>
<dbReference type="Gene3D" id="3.40.630.30">
    <property type="match status" value="1"/>
</dbReference>
<evidence type="ECO:0000259" key="1">
    <source>
        <dbReference type="PROSITE" id="PS51186"/>
    </source>
</evidence>
<keyword evidence="2" id="KW-0808">Transferase</keyword>
<comment type="caution">
    <text evidence="2">The sequence shown here is derived from an EMBL/GenBank/DDBJ whole genome shotgun (WGS) entry which is preliminary data.</text>
</comment>
<gene>
    <name evidence="2" type="ORF">BCT49_11345</name>
</gene>
<dbReference type="OrthoDB" id="9797178at2"/>
<dbReference type="RefSeq" id="WP_102436643.1">
    <property type="nucleotide sequence ID" value="NZ_CAWNVI010000144.1"/>
</dbReference>